<evidence type="ECO:0000259" key="4">
    <source>
        <dbReference type="SMART" id="SM00967"/>
    </source>
</evidence>
<dbReference type="InterPro" id="IPR001537">
    <property type="entry name" value="SpoU_MeTrfase"/>
</dbReference>
<organism evidence="5 6">
    <name type="scientific">Salibacter halophilus</name>
    <dbReference type="NCBI Taxonomy" id="1803916"/>
    <lineage>
        <taxon>Bacteria</taxon>
        <taxon>Pseudomonadati</taxon>
        <taxon>Bacteroidota</taxon>
        <taxon>Flavobacteriia</taxon>
        <taxon>Flavobacteriales</taxon>
        <taxon>Salibacteraceae</taxon>
        <taxon>Salibacter</taxon>
    </lineage>
</organism>
<evidence type="ECO:0000256" key="2">
    <source>
        <dbReference type="ARBA" id="ARBA00022603"/>
    </source>
</evidence>
<dbReference type="RefSeq" id="WP_151166010.1">
    <property type="nucleotide sequence ID" value="NZ_WACR01000001.1"/>
</dbReference>
<dbReference type="SMART" id="SM00967">
    <property type="entry name" value="SpoU_sub_bind"/>
    <property type="match status" value="1"/>
</dbReference>
<dbReference type="Gene3D" id="3.30.1330.30">
    <property type="match status" value="1"/>
</dbReference>
<dbReference type="GO" id="GO:0032259">
    <property type="term" value="P:methylation"/>
    <property type="evidence" value="ECO:0007669"/>
    <property type="project" value="UniProtKB-KW"/>
</dbReference>
<dbReference type="InterPro" id="IPR053888">
    <property type="entry name" value="MRM3-like_sub_bind"/>
</dbReference>
<name>A0A6N6M9W3_9FLAO</name>
<dbReference type="Pfam" id="PF00588">
    <property type="entry name" value="SpoU_methylase"/>
    <property type="match status" value="1"/>
</dbReference>
<dbReference type="OrthoDB" id="9785673at2"/>
<gene>
    <name evidence="5" type="ORF">F3059_00705</name>
</gene>
<keyword evidence="3 5" id="KW-0808">Transferase</keyword>
<reference evidence="5 6" key="1">
    <citation type="submission" date="2019-09" db="EMBL/GenBank/DDBJ databases">
        <title>Genomes of Cryomorphaceae.</title>
        <authorList>
            <person name="Bowman J.P."/>
        </authorList>
    </citation>
    <scope>NUCLEOTIDE SEQUENCE [LARGE SCALE GENOMIC DNA]</scope>
    <source>
        <strain evidence="5 6">KCTC 52047</strain>
    </source>
</reference>
<evidence type="ECO:0000313" key="6">
    <source>
        <dbReference type="Proteomes" id="UP000435357"/>
    </source>
</evidence>
<evidence type="ECO:0000256" key="3">
    <source>
        <dbReference type="ARBA" id="ARBA00022679"/>
    </source>
</evidence>
<dbReference type="PANTHER" id="PTHR43191:SF2">
    <property type="entry name" value="RRNA METHYLTRANSFERASE 3, MITOCHONDRIAL"/>
    <property type="match status" value="1"/>
</dbReference>
<dbReference type="GO" id="GO:0003723">
    <property type="term" value="F:RNA binding"/>
    <property type="evidence" value="ECO:0007669"/>
    <property type="project" value="InterPro"/>
</dbReference>
<dbReference type="InterPro" id="IPR013123">
    <property type="entry name" value="SpoU_subst-bd"/>
</dbReference>
<protein>
    <submittedName>
        <fullName evidence="5">RNA methyltransferase</fullName>
    </submittedName>
</protein>
<dbReference type="InterPro" id="IPR051259">
    <property type="entry name" value="rRNA_Methyltransferase"/>
</dbReference>
<dbReference type="CDD" id="cd18109">
    <property type="entry name" value="SpoU-like_RNA-MTase"/>
    <property type="match status" value="1"/>
</dbReference>
<dbReference type="EMBL" id="WACR01000001">
    <property type="protein sequence ID" value="KAB1066022.1"/>
    <property type="molecule type" value="Genomic_DNA"/>
</dbReference>
<dbReference type="GO" id="GO:0008173">
    <property type="term" value="F:RNA methyltransferase activity"/>
    <property type="evidence" value="ECO:0007669"/>
    <property type="project" value="InterPro"/>
</dbReference>
<dbReference type="SUPFAM" id="SSF55315">
    <property type="entry name" value="L30e-like"/>
    <property type="match status" value="1"/>
</dbReference>
<dbReference type="Pfam" id="PF22435">
    <property type="entry name" value="MRM3-like_sub_bind"/>
    <property type="match status" value="1"/>
</dbReference>
<proteinExistence type="inferred from homology"/>
<comment type="caution">
    <text evidence="5">The sequence shown here is derived from an EMBL/GenBank/DDBJ whole genome shotgun (WGS) entry which is preliminary data.</text>
</comment>
<dbReference type="Proteomes" id="UP000435357">
    <property type="component" value="Unassembled WGS sequence"/>
</dbReference>
<evidence type="ECO:0000256" key="1">
    <source>
        <dbReference type="ARBA" id="ARBA00007228"/>
    </source>
</evidence>
<dbReference type="PANTHER" id="PTHR43191">
    <property type="entry name" value="RRNA METHYLTRANSFERASE 3"/>
    <property type="match status" value="1"/>
</dbReference>
<comment type="similarity">
    <text evidence="1">Belongs to the class IV-like SAM-binding methyltransferase superfamily. RNA methyltransferase TrmH family.</text>
</comment>
<dbReference type="InterPro" id="IPR029028">
    <property type="entry name" value="Alpha/beta_knot_MTases"/>
</dbReference>
<evidence type="ECO:0000313" key="5">
    <source>
        <dbReference type="EMBL" id="KAB1066022.1"/>
    </source>
</evidence>
<keyword evidence="6" id="KW-1185">Reference proteome</keyword>
<accession>A0A6N6M9W3</accession>
<dbReference type="AlphaFoldDB" id="A0A6N6M9W3"/>
<dbReference type="GO" id="GO:0005737">
    <property type="term" value="C:cytoplasm"/>
    <property type="evidence" value="ECO:0007669"/>
    <property type="project" value="UniProtKB-ARBA"/>
</dbReference>
<sequence>MLSKRELKILRSLRQKKFRNEHGKFLVEGEKLVQEAIESDFEVEAVYHGQSQTPPTPSSFAVQEVSQKELSQISSMKNPPGIMALVKFPDKSFKISSDKILAVEGINDPGNLGTILRIADWFGIETVLCSEETVDEFNPKVIQSSMGSIFRTRLARVDLTEKIEKLKAKGYSIVGAEMSGKKLDRDTIPQKAVLVMGSESHGISPEIQKLLDFSVTIEKRGGAESLNVAVATGIILSYWV</sequence>
<dbReference type="GO" id="GO:0006396">
    <property type="term" value="P:RNA processing"/>
    <property type="evidence" value="ECO:0007669"/>
    <property type="project" value="InterPro"/>
</dbReference>
<dbReference type="SUPFAM" id="SSF75217">
    <property type="entry name" value="alpha/beta knot"/>
    <property type="match status" value="1"/>
</dbReference>
<keyword evidence="2 5" id="KW-0489">Methyltransferase</keyword>
<dbReference type="Gene3D" id="3.40.1280.10">
    <property type="match status" value="1"/>
</dbReference>
<dbReference type="InterPro" id="IPR029026">
    <property type="entry name" value="tRNA_m1G_MTases_N"/>
</dbReference>
<dbReference type="InterPro" id="IPR029064">
    <property type="entry name" value="Ribosomal_eL30-like_sf"/>
</dbReference>
<feature type="domain" description="RNA 2-O ribose methyltransferase substrate binding" evidence="4">
    <location>
        <begin position="26"/>
        <end position="92"/>
    </location>
</feature>